<reference evidence="4" key="1">
    <citation type="submission" date="2021-08" db="EMBL/GenBank/DDBJ databases">
        <title>Flavobacterium sp. strain CC-SYL302.</title>
        <authorList>
            <person name="Lin S.-Y."/>
            <person name="Lee T.-H."/>
            <person name="Young C.-C."/>
        </authorList>
    </citation>
    <scope>NUCLEOTIDE SEQUENCE</scope>
    <source>
        <strain evidence="4">CC-SYL302</strain>
    </source>
</reference>
<evidence type="ECO:0000256" key="1">
    <source>
        <dbReference type="ARBA" id="ARBA00009091"/>
    </source>
</evidence>
<dbReference type="Gene3D" id="3.30.910.20">
    <property type="entry name" value="Skp domain"/>
    <property type="match status" value="1"/>
</dbReference>
<protein>
    <submittedName>
        <fullName evidence="4">OmpH family outer membrane protein</fullName>
    </submittedName>
</protein>
<dbReference type="InterPro" id="IPR005632">
    <property type="entry name" value="Chaperone_Skp"/>
</dbReference>
<dbReference type="RefSeq" id="WP_264433350.1">
    <property type="nucleotide sequence ID" value="NZ_CP081495.1"/>
</dbReference>
<evidence type="ECO:0000256" key="2">
    <source>
        <dbReference type="ARBA" id="ARBA00022729"/>
    </source>
</evidence>
<sequence length="188" mass="21017">MKKIFVLAFAALSFVSCNKGSDASSYKQGYVDTAKLIENSDEAKAIEEKYKNKSEEIGKELRAEIEAFEREAKNFQANAQVKGMQWAQTEGQRLGQKEQELQIKQQSALQTLQQESGKDMQDLVAKMKEQISEYGKQNGYDFVLGTGDASTVLFAKSEYDLTEIVTKLINDKYKGPKAETKSDSTAVN</sequence>
<dbReference type="PANTHER" id="PTHR35089:SF1">
    <property type="entry name" value="CHAPERONE PROTEIN SKP"/>
    <property type="match status" value="1"/>
</dbReference>
<evidence type="ECO:0000313" key="4">
    <source>
        <dbReference type="EMBL" id="UYW01020.1"/>
    </source>
</evidence>
<dbReference type="SUPFAM" id="SSF111384">
    <property type="entry name" value="OmpH-like"/>
    <property type="match status" value="1"/>
</dbReference>
<accession>A0ABY6LZX0</accession>
<evidence type="ECO:0000313" key="5">
    <source>
        <dbReference type="Proteomes" id="UP001163328"/>
    </source>
</evidence>
<dbReference type="Pfam" id="PF03938">
    <property type="entry name" value="OmpH"/>
    <property type="match status" value="1"/>
</dbReference>
<proteinExistence type="inferred from homology"/>
<dbReference type="PROSITE" id="PS51257">
    <property type="entry name" value="PROKAR_LIPOPROTEIN"/>
    <property type="match status" value="1"/>
</dbReference>
<name>A0ABY6LZX0_9FLAO</name>
<dbReference type="PANTHER" id="PTHR35089">
    <property type="entry name" value="CHAPERONE PROTEIN SKP"/>
    <property type="match status" value="1"/>
</dbReference>
<gene>
    <name evidence="4" type="ORF">K5I29_11050</name>
</gene>
<dbReference type="SMART" id="SM00935">
    <property type="entry name" value="OmpH"/>
    <property type="match status" value="1"/>
</dbReference>
<keyword evidence="5" id="KW-1185">Reference proteome</keyword>
<feature type="coiled-coil region" evidence="3">
    <location>
        <begin position="36"/>
        <end position="78"/>
    </location>
</feature>
<dbReference type="Proteomes" id="UP001163328">
    <property type="component" value="Chromosome"/>
</dbReference>
<dbReference type="EMBL" id="CP081495">
    <property type="protein sequence ID" value="UYW01020.1"/>
    <property type="molecule type" value="Genomic_DNA"/>
</dbReference>
<dbReference type="InterPro" id="IPR024930">
    <property type="entry name" value="Skp_dom_sf"/>
</dbReference>
<keyword evidence="3" id="KW-0175">Coiled coil</keyword>
<organism evidence="4 5">
    <name type="scientific">Flavobacterium agricola</name>
    <dbReference type="NCBI Taxonomy" id="2870839"/>
    <lineage>
        <taxon>Bacteria</taxon>
        <taxon>Pseudomonadati</taxon>
        <taxon>Bacteroidota</taxon>
        <taxon>Flavobacteriia</taxon>
        <taxon>Flavobacteriales</taxon>
        <taxon>Flavobacteriaceae</taxon>
        <taxon>Flavobacterium</taxon>
    </lineage>
</organism>
<evidence type="ECO:0000256" key="3">
    <source>
        <dbReference type="SAM" id="Coils"/>
    </source>
</evidence>
<keyword evidence="2" id="KW-0732">Signal</keyword>
<comment type="similarity">
    <text evidence="1">Belongs to the Skp family.</text>
</comment>